<evidence type="ECO:0000256" key="4">
    <source>
        <dbReference type="ARBA" id="ARBA00022989"/>
    </source>
</evidence>
<proteinExistence type="inferred from homology"/>
<accession>A0A1G4KDB0</accession>
<dbReference type="Pfam" id="PF04479">
    <property type="entry name" value="RTA1"/>
    <property type="match status" value="1"/>
</dbReference>
<keyword evidence="4 6" id="KW-1133">Transmembrane helix</keyword>
<dbReference type="PANTHER" id="PTHR31465">
    <property type="entry name" value="PROTEIN RTA1-RELATED"/>
    <property type="match status" value="1"/>
</dbReference>
<keyword evidence="3 6" id="KW-0812">Transmembrane</keyword>
<protein>
    <submittedName>
        <fullName evidence="7">LAME_0H00980g1_1</fullName>
    </submittedName>
</protein>
<evidence type="ECO:0000256" key="6">
    <source>
        <dbReference type="SAM" id="Phobius"/>
    </source>
</evidence>
<keyword evidence="5 6" id="KW-0472">Membrane</keyword>
<dbReference type="PANTHER" id="PTHR31465:SF1">
    <property type="entry name" value="PROTEIN RTA1-RELATED"/>
    <property type="match status" value="1"/>
</dbReference>
<evidence type="ECO:0000313" key="7">
    <source>
        <dbReference type="EMBL" id="SCV02458.1"/>
    </source>
</evidence>
<dbReference type="AlphaFoldDB" id="A0A1G4KDB0"/>
<feature type="transmembrane region" description="Helical" evidence="6">
    <location>
        <begin position="304"/>
        <end position="325"/>
    </location>
</feature>
<dbReference type="GO" id="GO:0016020">
    <property type="term" value="C:membrane"/>
    <property type="evidence" value="ECO:0007669"/>
    <property type="project" value="UniProtKB-SubCell"/>
</dbReference>
<sequence>MQLSTTTVTSASHTATLVYGSHTNVAGQSVEYRVYPFYHYTPTLAGAAVFAVLFGIAFVTLCVQLALSCRNRTRAEQQLEIPGFSKENPFQSVSEQLADPQPVVFAPVTPCTNKRLVTKFVPLLIGMLTECGGYIARIASKNDVYALGPYVAQTVMLLVAAAFMAATIYMNFGRLLVLMNATSVSFVPIRFSTTIFVACDVLSILLQAAGGSIMGATDDHTLGSNVTIAGLAVQVLVFGLFVITEIRFLLLADKVSPLTPRISRQWKILNLNLFWCSILILVRSIVRLVEFVQGYSGYIMEHEWFIYVFDAVPMFVVGLLFIVTFPKGNLFKVEFECTSLLESSQTSVKICP</sequence>
<feature type="transmembrane region" description="Helical" evidence="6">
    <location>
        <begin position="151"/>
        <end position="172"/>
    </location>
</feature>
<organism evidence="7 8">
    <name type="scientific">Lachancea meyersii CBS 8951</name>
    <dbReference type="NCBI Taxonomy" id="1266667"/>
    <lineage>
        <taxon>Eukaryota</taxon>
        <taxon>Fungi</taxon>
        <taxon>Dikarya</taxon>
        <taxon>Ascomycota</taxon>
        <taxon>Saccharomycotina</taxon>
        <taxon>Saccharomycetes</taxon>
        <taxon>Saccharomycetales</taxon>
        <taxon>Saccharomycetaceae</taxon>
        <taxon>Lachancea</taxon>
    </lineage>
</organism>
<evidence type="ECO:0000256" key="5">
    <source>
        <dbReference type="ARBA" id="ARBA00023136"/>
    </source>
</evidence>
<feature type="transmembrane region" description="Helical" evidence="6">
    <location>
        <begin position="184"/>
        <end position="206"/>
    </location>
</feature>
<feature type="transmembrane region" description="Helical" evidence="6">
    <location>
        <begin position="44"/>
        <end position="67"/>
    </location>
</feature>
<comment type="similarity">
    <text evidence="2">Belongs to the lipid-translocating exporter (LTE) (TC 9.A.26.1) family.</text>
</comment>
<gene>
    <name evidence="7" type="ORF">LAME_0H00980G</name>
</gene>
<keyword evidence="8" id="KW-1185">Reference proteome</keyword>
<dbReference type="OrthoDB" id="3358017at2759"/>
<reference evidence="8" key="1">
    <citation type="submission" date="2016-03" db="EMBL/GenBank/DDBJ databases">
        <authorList>
            <person name="Devillers Hugo."/>
        </authorList>
    </citation>
    <scope>NUCLEOTIDE SEQUENCE [LARGE SCALE GENOMIC DNA]</scope>
</reference>
<evidence type="ECO:0000256" key="3">
    <source>
        <dbReference type="ARBA" id="ARBA00022692"/>
    </source>
</evidence>
<comment type="subcellular location">
    <subcellularLocation>
        <location evidence="1">Membrane</location>
        <topology evidence="1">Multi-pass membrane protein</topology>
    </subcellularLocation>
</comment>
<feature type="transmembrane region" description="Helical" evidence="6">
    <location>
        <begin position="120"/>
        <end position="139"/>
    </location>
</feature>
<dbReference type="InterPro" id="IPR007568">
    <property type="entry name" value="RTA1"/>
</dbReference>
<evidence type="ECO:0000313" key="8">
    <source>
        <dbReference type="Proteomes" id="UP000191144"/>
    </source>
</evidence>
<feature type="transmembrane region" description="Helical" evidence="6">
    <location>
        <begin position="226"/>
        <end position="250"/>
    </location>
</feature>
<evidence type="ECO:0000256" key="2">
    <source>
        <dbReference type="ARBA" id="ARBA00009969"/>
    </source>
</evidence>
<dbReference type="Proteomes" id="UP000191144">
    <property type="component" value="Chromosome H"/>
</dbReference>
<evidence type="ECO:0000256" key="1">
    <source>
        <dbReference type="ARBA" id="ARBA00004141"/>
    </source>
</evidence>
<name>A0A1G4KDB0_9SACH</name>
<feature type="transmembrane region" description="Helical" evidence="6">
    <location>
        <begin position="271"/>
        <end position="292"/>
    </location>
</feature>
<dbReference type="EMBL" id="LT598480">
    <property type="protein sequence ID" value="SCV02458.1"/>
    <property type="molecule type" value="Genomic_DNA"/>
</dbReference>